<evidence type="ECO:0000313" key="6">
    <source>
        <dbReference type="EMBL" id="QDV74442.1"/>
    </source>
</evidence>
<dbReference type="Pfam" id="PF02311">
    <property type="entry name" value="AraC_binding"/>
    <property type="match status" value="1"/>
</dbReference>
<dbReference type="PANTHER" id="PTHR43280:SF2">
    <property type="entry name" value="HTH-TYPE TRANSCRIPTIONAL REGULATOR EXSA"/>
    <property type="match status" value="1"/>
</dbReference>
<feature type="compositionally biased region" description="Basic and acidic residues" evidence="4">
    <location>
        <begin position="21"/>
        <end position="35"/>
    </location>
</feature>
<dbReference type="SMART" id="SM00342">
    <property type="entry name" value="HTH_ARAC"/>
    <property type="match status" value="1"/>
</dbReference>
<evidence type="ECO:0000256" key="4">
    <source>
        <dbReference type="SAM" id="MobiDB-lite"/>
    </source>
</evidence>
<dbReference type="RefSeq" id="WP_145112850.1">
    <property type="nucleotide sequence ID" value="NZ_CP036349.1"/>
</dbReference>
<evidence type="ECO:0000256" key="3">
    <source>
        <dbReference type="ARBA" id="ARBA00023163"/>
    </source>
</evidence>
<keyword evidence="2" id="KW-0238">DNA-binding</keyword>
<dbReference type="Proteomes" id="UP000316426">
    <property type="component" value="Chromosome"/>
</dbReference>
<organism evidence="6 7">
    <name type="scientific">Botrimarina mediterranea</name>
    <dbReference type="NCBI Taxonomy" id="2528022"/>
    <lineage>
        <taxon>Bacteria</taxon>
        <taxon>Pseudomonadati</taxon>
        <taxon>Planctomycetota</taxon>
        <taxon>Planctomycetia</taxon>
        <taxon>Pirellulales</taxon>
        <taxon>Lacipirellulaceae</taxon>
        <taxon>Botrimarina</taxon>
    </lineage>
</organism>
<feature type="domain" description="HTH araC/xylS-type" evidence="5">
    <location>
        <begin position="250"/>
        <end position="349"/>
    </location>
</feature>
<dbReference type="SUPFAM" id="SSF51215">
    <property type="entry name" value="Regulatory protein AraC"/>
    <property type="match status" value="1"/>
</dbReference>
<dbReference type="InterPro" id="IPR003313">
    <property type="entry name" value="AraC-bd"/>
</dbReference>
<evidence type="ECO:0000313" key="7">
    <source>
        <dbReference type="Proteomes" id="UP000316426"/>
    </source>
</evidence>
<keyword evidence="1" id="KW-0805">Transcription regulation</keyword>
<evidence type="ECO:0000256" key="1">
    <source>
        <dbReference type="ARBA" id="ARBA00023015"/>
    </source>
</evidence>
<reference evidence="6 7" key="1">
    <citation type="submission" date="2019-02" db="EMBL/GenBank/DDBJ databases">
        <title>Deep-cultivation of Planctomycetes and their phenomic and genomic characterization uncovers novel biology.</title>
        <authorList>
            <person name="Wiegand S."/>
            <person name="Jogler M."/>
            <person name="Boedeker C."/>
            <person name="Pinto D."/>
            <person name="Vollmers J."/>
            <person name="Rivas-Marin E."/>
            <person name="Kohn T."/>
            <person name="Peeters S.H."/>
            <person name="Heuer A."/>
            <person name="Rast P."/>
            <person name="Oberbeckmann S."/>
            <person name="Bunk B."/>
            <person name="Jeske O."/>
            <person name="Meyerdierks A."/>
            <person name="Storesund J.E."/>
            <person name="Kallscheuer N."/>
            <person name="Luecker S."/>
            <person name="Lage O.M."/>
            <person name="Pohl T."/>
            <person name="Merkel B.J."/>
            <person name="Hornburger P."/>
            <person name="Mueller R.-W."/>
            <person name="Bruemmer F."/>
            <person name="Labrenz M."/>
            <person name="Spormann A.M."/>
            <person name="Op den Camp H."/>
            <person name="Overmann J."/>
            <person name="Amann R."/>
            <person name="Jetten M.S.M."/>
            <person name="Mascher T."/>
            <person name="Medema M.H."/>
            <person name="Devos D.P."/>
            <person name="Kaster A.-K."/>
            <person name="Ovreas L."/>
            <person name="Rohde M."/>
            <person name="Galperin M.Y."/>
            <person name="Jogler C."/>
        </authorList>
    </citation>
    <scope>NUCLEOTIDE SEQUENCE [LARGE SCALE GENOMIC DNA]</scope>
    <source>
        <strain evidence="6 7">Spa11</strain>
    </source>
</reference>
<dbReference type="GO" id="GO:0043565">
    <property type="term" value="F:sequence-specific DNA binding"/>
    <property type="evidence" value="ECO:0007669"/>
    <property type="project" value="InterPro"/>
</dbReference>
<dbReference type="InterPro" id="IPR018060">
    <property type="entry name" value="HTH_AraC"/>
</dbReference>
<dbReference type="AlphaFoldDB" id="A0A518K9G9"/>
<dbReference type="InterPro" id="IPR018062">
    <property type="entry name" value="HTH_AraC-typ_CS"/>
</dbReference>
<dbReference type="PROSITE" id="PS00041">
    <property type="entry name" value="HTH_ARAC_FAMILY_1"/>
    <property type="match status" value="1"/>
</dbReference>
<dbReference type="Gene3D" id="1.10.10.60">
    <property type="entry name" value="Homeodomain-like"/>
    <property type="match status" value="1"/>
</dbReference>
<gene>
    <name evidence="6" type="primary">xylR_7</name>
    <name evidence="6" type="ORF">Spa11_26450</name>
</gene>
<proteinExistence type="predicted"/>
<keyword evidence="7" id="KW-1185">Reference proteome</keyword>
<dbReference type="EMBL" id="CP036349">
    <property type="protein sequence ID" value="QDV74442.1"/>
    <property type="molecule type" value="Genomic_DNA"/>
</dbReference>
<name>A0A518K9G9_9BACT</name>
<protein>
    <submittedName>
        <fullName evidence="6">Xylose operon regulatory protein</fullName>
    </submittedName>
</protein>
<evidence type="ECO:0000259" key="5">
    <source>
        <dbReference type="PROSITE" id="PS01124"/>
    </source>
</evidence>
<dbReference type="GO" id="GO:0003700">
    <property type="term" value="F:DNA-binding transcription factor activity"/>
    <property type="evidence" value="ECO:0007669"/>
    <property type="project" value="InterPro"/>
</dbReference>
<dbReference type="KEGG" id="bmei:Spa11_26450"/>
<dbReference type="InterPro" id="IPR037923">
    <property type="entry name" value="HTH-like"/>
</dbReference>
<sequence length="360" mass="40297">MTTICSGVLINRSEITRLDVRPTAKRSGRESDRVRPARVTGPGQGAARFFRYLPDRNGDVTQNRVTGVGRDEVRPGDCYPPRNHPTLYAYSWRTGRTLPEHQVLLLTGANGEFESEATGPIRLMGDVLIFLLPGVWHRYRPMPGGGWTERWVSLHGDAVTRRLRAARVSPTNCVFGIDQSARLRGGYDGLIDLVQRGQATGVGVMPFAFSLLDEALRQSTETQCQATETQPVVEEVMAPQEEQVQDEIVRQALEIIWNHEHNPPLGVNDVARKLPVTRRTLDRRFSEVLGRTVLDEINACRLSRAKRLLADTDSPIKAVAYLAGFPSRERLRLAFLTHEGMPPSEYREAIRKARPASVSE</sequence>
<accession>A0A518K9G9</accession>
<keyword evidence="3" id="KW-0804">Transcription</keyword>
<dbReference type="InterPro" id="IPR009057">
    <property type="entry name" value="Homeodomain-like_sf"/>
</dbReference>
<feature type="region of interest" description="Disordered" evidence="4">
    <location>
        <begin position="21"/>
        <end position="40"/>
    </location>
</feature>
<dbReference type="PROSITE" id="PS01124">
    <property type="entry name" value="HTH_ARAC_FAMILY_2"/>
    <property type="match status" value="1"/>
</dbReference>
<dbReference type="PANTHER" id="PTHR43280">
    <property type="entry name" value="ARAC-FAMILY TRANSCRIPTIONAL REGULATOR"/>
    <property type="match status" value="1"/>
</dbReference>
<evidence type="ECO:0000256" key="2">
    <source>
        <dbReference type="ARBA" id="ARBA00023125"/>
    </source>
</evidence>
<dbReference type="Pfam" id="PF12833">
    <property type="entry name" value="HTH_18"/>
    <property type="match status" value="1"/>
</dbReference>
<dbReference type="SUPFAM" id="SSF46689">
    <property type="entry name" value="Homeodomain-like"/>
    <property type="match status" value="1"/>
</dbReference>